<organism evidence="1 2">
    <name type="scientific">Penstemon smallii</name>
    <dbReference type="NCBI Taxonomy" id="265156"/>
    <lineage>
        <taxon>Eukaryota</taxon>
        <taxon>Viridiplantae</taxon>
        <taxon>Streptophyta</taxon>
        <taxon>Embryophyta</taxon>
        <taxon>Tracheophyta</taxon>
        <taxon>Spermatophyta</taxon>
        <taxon>Magnoliopsida</taxon>
        <taxon>eudicotyledons</taxon>
        <taxon>Gunneridae</taxon>
        <taxon>Pentapetalae</taxon>
        <taxon>asterids</taxon>
        <taxon>lamiids</taxon>
        <taxon>Lamiales</taxon>
        <taxon>Plantaginaceae</taxon>
        <taxon>Cheloneae</taxon>
        <taxon>Penstemon</taxon>
    </lineage>
</organism>
<evidence type="ECO:0000313" key="1">
    <source>
        <dbReference type="EMBL" id="KAL3831031.1"/>
    </source>
</evidence>
<keyword evidence="2" id="KW-1185">Reference proteome</keyword>
<dbReference type="Proteomes" id="UP001634393">
    <property type="component" value="Unassembled WGS sequence"/>
</dbReference>
<dbReference type="AlphaFoldDB" id="A0ABD3T319"/>
<proteinExistence type="predicted"/>
<accession>A0ABD3T319</accession>
<protein>
    <submittedName>
        <fullName evidence="1">Uncharacterized protein</fullName>
    </submittedName>
</protein>
<evidence type="ECO:0000313" key="2">
    <source>
        <dbReference type="Proteomes" id="UP001634393"/>
    </source>
</evidence>
<gene>
    <name evidence="1" type="ORF">ACJIZ3_019833</name>
</gene>
<dbReference type="EMBL" id="JBJXBP010000005">
    <property type="protein sequence ID" value="KAL3831031.1"/>
    <property type="molecule type" value="Genomic_DNA"/>
</dbReference>
<name>A0ABD3T319_9LAMI</name>
<comment type="caution">
    <text evidence="1">The sequence shown here is derived from an EMBL/GenBank/DDBJ whole genome shotgun (WGS) entry which is preliminary data.</text>
</comment>
<reference evidence="1 2" key="1">
    <citation type="submission" date="2024-12" db="EMBL/GenBank/DDBJ databases">
        <title>The unique morphological basis and parallel evolutionary history of personate flowers in Penstemon.</title>
        <authorList>
            <person name="Depatie T.H."/>
            <person name="Wessinger C.A."/>
        </authorList>
    </citation>
    <scope>NUCLEOTIDE SEQUENCE [LARGE SCALE GENOMIC DNA]</scope>
    <source>
        <strain evidence="1">WTNN_2</strain>
        <tissue evidence="1">Leaf</tissue>
    </source>
</reference>
<sequence length="124" mass="14191">MFLDRSDVSLIPRLTLSYEENQELYLKKMEKWMTDNNDKSEIYRCLMTGLGSGPVIIEDRPAPRSVDEGQETTIYEIHVPNTSPTQCNAPQTTPPVETPPAWAVQLLQEVKKNEQTLEQVLEEL</sequence>